<reference evidence="1" key="1">
    <citation type="submission" date="2023-07" db="EMBL/GenBank/DDBJ databases">
        <title>Sorghum-associated microbial communities from plants grown in Nebraska, USA.</title>
        <authorList>
            <person name="Schachtman D."/>
        </authorList>
    </citation>
    <scope>NUCLEOTIDE SEQUENCE</scope>
    <source>
        <strain evidence="1">3432</strain>
    </source>
</reference>
<name>A0AAW8M9W6_9PSED</name>
<dbReference type="AlphaFoldDB" id="A0AAW8M9W6"/>
<comment type="caution">
    <text evidence="1">The sequence shown here is derived from an EMBL/GenBank/DDBJ whole genome shotgun (WGS) entry which is preliminary data.</text>
</comment>
<evidence type="ECO:0000313" key="1">
    <source>
        <dbReference type="EMBL" id="MDR6958566.1"/>
    </source>
</evidence>
<gene>
    <name evidence="1" type="ORF">J2W43_002548</name>
</gene>
<evidence type="ECO:0000313" key="2">
    <source>
        <dbReference type="Proteomes" id="UP001252613"/>
    </source>
</evidence>
<proteinExistence type="predicted"/>
<dbReference type="EMBL" id="JAVDVC010000004">
    <property type="protein sequence ID" value="MDR6958566.1"/>
    <property type="molecule type" value="Genomic_DNA"/>
</dbReference>
<dbReference type="Proteomes" id="UP001252613">
    <property type="component" value="Unassembled WGS sequence"/>
</dbReference>
<accession>A0AAW8M9W6</accession>
<sequence length="94" mass="10628">MPLAQSAADSTHLDYGLDTLFGRETKSIDCQFDVKRLDDDEPPWFALHVFPPMPEDLEKAQIVVFSAEGRRISGIVRRAERLADNSLQLEVEPD</sequence>
<dbReference type="RefSeq" id="WP_310360758.1">
    <property type="nucleotide sequence ID" value="NZ_JAVDVC010000004.1"/>
</dbReference>
<organism evidence="1 2">
    <name type="scientific">Pseudomonas brassicacearum</name>
    <dbReference type="NCBI Taxonomy" id="930166"/>
    <lineage>
        <taxon>Bacteria</taxon>
        <taxon>Pseudomonadati</taxon>
        <taxon>Pseudomonadota</taxon>
        <taxon>Gammaproteobacteria</taxon>
        <taxon>Pseudomonadales</taxon>
        <taxon>Pseudomonadaceae</taxon>
        <taxon>Pseudomonas</taxon>
    </lineage>
</organism>
<protein>
    <submittedName>
        <fullName evidence="1">Uncharacterized protein</fullName>
    </submittedName>
</protein>